<dbReference type="EMBL" id="MU854808">
    <property type="protein sequence ID" value="KAK4031437.1"/>
    <property type="molecule type" value="Genomic_DNA"/>
</dbReference>
<keyword evidence="3" id="KW-1185">Reference proteome</keyword>
<accession>A0AAN6SL89</accession>
<protein>
    <submittedName>
        <fullName evidence="2">Uncharacterized protein</fullName>
    </submittedName>
</protein>
<evidence type="ECO:0000256" key="1">
    <source>
        <dbReference type="SAM" id="MobiDB-lite"/>
    </source>
</evidence>
<dbReference type="Proteomes" id="UP001303115">
    <property type="component" value="Unassembled WGS sequence"/>
</dbReference>
<gene>
    <name evidence="2" type="ORF">C8A01DRAFT_42101</name>
</gene>
<evidence type="ECO:0000313" key="3">
    <source>
        <dbReference type="Proteomes" id="UP001303115"/>
    </source>
</evidence>
<comment type="caution">
    <text evidence="2">The sequence shown here is derived from an EMBL/GenBank/DDBJ whole genome shotgun (WGS) entry which is preliminary data.</text>
</comment>
<organism evidence="2 3">
    <name type="scientific">Parachaetomium inaequale</name>
    <dbReference type="NCBI Taxonomy" id="2588326"/>
    <lineage>
        <taxon>Eukaryota</taxon>
        <taxon>Fungi</taxon>
        <taxon>Dikarya</taxon>
        <taxon>Ascomycota</taxon>
        <taxon>Pezizomycotina</taxon>
        <taxon>Sordariomycetes</taxon>
        <taxon>Sordariomycetidae</taxon>
        <taxon>Sordariales</taxon>
        <taxon>Chaetomiaceae</taxon>
        <taxon>Parachaetomium</taxon>
    </lineage>
</organism>
<reference evidence="3" key="1">
    <citation type="journal article" date="2023" name="Mol. Phylogenet. Evol.">
        <title>Genome-scale phylogeny and comparative genomics of the fungal order Sordariales.</title>
        <authorList>
            <person name="Hensen N."/>
            <person name="Bonometti L."/>
            <person name="Westerberg I."/>
            <person name="Brannstrom I.O."/>
            <person name="Guillou S."/>
            <person name="Cros-Aarteil S."/>
            <person name="Calhoun S."/>
            <person name="Haridas S."/>
            <person name="Kuo A."/>
            <person name="Mondo S."/>
            <person name="Pangilinan J."/>
            <person name="Riley R."/>
            <person name="LaButti K."/>
            <person name="Andreopoulos B."/>
            <person name="Lipzen A."/>
            <person name="Chen C."/>
            <person name="Yan M."/>
            <person name="Daum C."/>
            <person name="Ng V."/>
            <person name="Clum A."/>
            <person name="Steindorff A."/>
            <person name="Ohm R.A."/>
            <person name="Martin F."/>
            <person name="Silar P."/>
            <person name="Natvig D.O."/>
            <person name="Lalanne C."/>
            <person name="Gautier V."/>
            <person name="Ament-Velasquez S.L."/>
            <person name="Kruys A."/>
            <person name="Hutchinson M.I."/>
            <person name="Powell A.J."/>
            <person name="Barry K."/>
            <person name="Miller A.N."/>
            <person name="Grigoriev I.V."/>
            <person name="Debuchy R."/>
            <person name="Gladieux P."/>
            <person name="Hiltunen Thoren M."/>
            <person name="Johannesson H."/>
        </authorList>
    </citation>
    <scope>NUCLEOTIDE SEQUENCE [LARGE SCALE GENOMIC DNA]</scope>
    <source>
        <strain evidence="3">CBS 284.82</strain>
    </source>
</reference>
<feature type="region of interest" description="Disordered" evidence="1">
    <location>
        <begin position="1"/>
        <end position="86"/>
    </location>
</feature>
<dbReference type="AlphaFoldDB" id="A0AAN6SL89"/>
<proteinExistence type="predicted"/>
<sequence>MQRGGPTHSATPARRPQQQGQQQQHQGQQHQGQQRPATPSAQTRQPQQQQQHAPLAHRPATPTGGAAAGQHHSRGGSHAHEEEGYTWTSLKHLQTLIPSGLRSAPAVPPLAPGQPIPFKFAKLRIKR</sequence>
<feature type="compositionally biased region" description="Low complexity" evidence="1">
    <location>
        <begin position="17"/>
        <end position="69"/>
    </location>
</feature>
<name>A0AAN6SL89_9PEZI</name>
<evidence type="ECO:0000313" key="2">
    <source>
        <dbReference type="EMBL" id="KAK4031437.1"/>
    </source>
</evidence>